<evidence type="ECO:0000259" key="1">
    <source>
        <dbReference type="Pfam" id="PF03184"/>
    </source>
</evidence>
<dbReference type="EMBL" id="BGPR01000002">
    <property type="protein sequence ID" value="GBL72599.1"/>
    <property type="molecule type" value="Genomic_DNA"/>
</dbReference>
<dbReference type="GO" id="GO:0003676">
    <property type="term" value="F:nucleic acid binding"/>
    <property type="evidence" value="ECO:0007669"/>
    <property type="project" value="InterPro"/>
</dbReference>
<dbReference type="InterPro" id="IPR004875">
    <property type="entry name" value="DDE_SF_endonuclease_dom"/>
</dbReference>
<keyword evidence="3" id="KW-1185">Reference proteome</keyword>
<evidence type="ECO:0000313" key="2">
    <source>
        <dbReference type="EMBL" id="GBL72599.1"/>
    </source>
</evidence>
<dbReference type="Proteomes" id="UP000499080">
    <property type="component" value="Unassembled WGS sequence"/>
</dbReference>
<dbReference type="Pfam" id="PF03184">
    <property type="entry name" value="DDE_1"/>
    <property type="match status" value="1"/>
</dbReference>
<dbReference type="AlphaFoldDB" id="A0A4Y1ZZR1"/>
<organism evidence="2 3">
    <name type="scientific">Araneus ventricosus</name>
    <name type="common">Orbweaver spider</name>
    <name type="synonym">Epeira ventricosa</name>
    <dbReference type="NCBI Taxonomy" id="182803"/>
    <lineage>
        <taxon>Eukaryota</taxon>
        <taxon>Metazoa</taxon>
        <taxon>Ecdysozoa</taxon>
        <taxon>Arthropoda</taxon>
        <taxon>Chelicerata</taxon>
        <taxon>Arachnida</taxon>
        <taxon>Araneae</taxon>
        <taxon>Araneomorphae</taxon>
        <taxon>Entelegynae</taxon>
        <taxon>Araneoidea</taxon>
        <taxon>Araneidae</taxon>
        <taxon>Araneus</taxon>
    </lineage>
</organism>
<protein>
    <recommendedName>
        <fullName evidence="1">DDE-1 domain-containing protein</fullName>
    </recommendedName>
</protein>
<sequence>MTSEIFGDWLKSLDISMRVKKRKIILFIHNCSAHNNLPVLKNISVNLFPANTTLKLQPMDQGKIRNFKVNYRRQLVRKLVDAIDEGSTLPKINLQDDGLRTEKCDTEECPKLLLKSWIKDWVRRGERDQRRRE</sequence>
<comment type="caution">
    <text evidence="2">The sequence shown here is derived from an EMBL/GenBank/DDBJ whole genome shotgun (WGS) entry which is preliminary data.</text>
</comment>
<gene>
    <name evidence="2" type="ORF">AVEN_127863_1</name>
</gene>
<feature type="domain" description="DDE-1" evidence="1">
    <location>
        <begin position="1"/>
        <end position="88"/>
    </location>
</feature>
<evidence type="ECO:0000313" key="3">
    <source>
        <dbReference type="Proteomes" id="UP000499080"/>
    </source>
</evidence>
<accession>A0A4Y1ZZR1</accession>
<proteinExistence type="predicted"/>
<dbReference type="OrthoDB" id="6436717at2759"/>
<reference evidence="2 3" key="1">
    <citation type="journal article" date="2019" name="Sci. Rep.">
        <title>Orb-weaving spider Araneus ventricosus genome elucidates the spidroin gene catalogue.</title>
        <authorList>
            <person name="Kono N."/>
            <person name="Nakamura H."/>
            <person name="Ohtoshi R."/>
            <person name="Moran D.A.P."/>
            <person name="Shinohara A."/>
            <person name="Yoshida Y."/>
            <person name="Fujiwara M."/>
            <person name="Mori M."/>
            <person name="Tomita M."/>
            <person name="Arakawa K."/>
        </authorList>
    </citation>
    <scope>NUCLEOTIDE SEQUENCE [LARGE SCALE GENOMIC DNA]</scope>
</reference>
<name>A0A4Y1ZZR1_ARAVE</name>